<dbReference type="SMART" id="SM00388">
    <property type="entry name" value="HisKA"/>
    <property type="match status" value="1"/>
</dbReference>
<dbReference type="InterPro" id="IPR000014">
    <property type="entry name" value="PAS"/>
</dbReference>
<dbReference type="NCBIfam" id="TIGR00229">
    <property type="entry name" value="sensory_box"/>
    <property type="match status" value="1"/>
</dbReference>
<evidence type="ECO:0000256" key="4">
    <source>
        <dbReference type="ARBA" id="ARBA00022777"/>
    </source>
</evidence>
<dbReference type="InterPro" id="IPR036890">
    <property type="entry name" value="HATPase_C_sf"/>
</dbReference>
<dbReference type="InterPro" id="IPR011006">
    <property type="entry name" value="CheY-like_superfamily"/>
</dbReference>
<dbReference type="Gene3D" id="3.30.565.10">
    <property type="entry name" value="Histidine kinase-like ATPase, C-terminal domain"/>
    <property type="match status" value="1"/>
</dbReference>
<dbReference type="RefSeq" id="WP_152217432.1">
    <property type="nucleotide sequence ID" value="NZ_WESC01000018.1"/>
</dbReference>
<feature type="domain" description="Histidine kinase" evidence="5">
    <location>
        <begin position="282"/>
        <end position="503"/>
    </location>
</feature>
<dbReference type="SMART" id="SM00091">
    <property type="entry name" value="PAS"/>
    <property type="match status" value="1"/>
</dbReference>
<dbReference type="InterPro" id="IPR036097">
    <property type="entry name" value="HisK_dim/P_sf"/>
</dbReference>
<dbReference type="InterPro" id="IPR013767">
    <property type="entry name" value="PAS_fold"/>
</dbReference>
<dbReference type="Gene3D" id="3.30.450.20">
    <property type="entry name" value="PAS domain"/>
    <property type="match status" value="1"/>
</dbReference>
<dbReference type="Gene3D" id="3.40.50.2300">
    <property type="match status" value="1"/>
</dbReference>
<dbReference type="SUPFAM" id="SSF55874">
    <property type="entry name" value="ATPase domain of HSP90 chaperone/DNA topoisomerase II/histidine kinase"/>
    <property type="match status" value="1"/>
</dbReference>
<dbReference type="Pfam" id="PF00512">
    <property type="entry name" value="HisKA"/>
    <property type="match status" value="1"/>
</dbReference>
<evidence type="ECO:0000313" key="7">
    <source>
        <dbReference type="EMBL" id="KAB7738666.1"/>
    </source>
</evidence>
<proteinExistence type="predicted"/>
<evidence type="ECO:0000256" key="3">
    <source>
        <dbReference type="ARBA" id="ARBA00022679"/>
    </source>
</evidence>
<dbReference type="EMBL" id="WESC01000018">
    <property type="protein sequence ID" value="KAB7738666.1"/>
    <property type="molecule type" value="Genomic_DNA"/>
</dbReference>
<dbReference type="InterPro" id="IPR005467">
    <property type="entry name" value="His_kinase_dom"/>
</dbReference>
<comment type="catalytic activity">
    <reaction evidence="1">
        <text>ATP + protein L-histidine = ADP + protein N-phospho-L-histidine.</text>
        <dbReference type="EC" id="2.7.13.3"/>
    </reaction>
</comment>
<dbReference type="SUPFAM" id="SSF52172">
    <property type="entry name" value="CheY-like"/>
    <property type="match status" value="1"/>
</dbReference>
<dbReference type="GO" id="GO:0000155">
    <property type="term" value="F:phosphorelay sensor kinase activity"/>
    <property type="evidence" value="ECO:0007669"/>
    <property type="project" value="InterPro"/>
</dbReference>
<name>A0A6N6VDC6_9HYPH</name>
<evidence type="ECO:0000256" key="1">
    <source>
        <dbReference type="ARBA" id="ARBA00000085"/>
    </source>
</evidence>
<feature type="domain" description="PAS" evidence="6">
    <location>
        <begin position="160"/>
        <end position="205"/>
    </location>
</feature>
<dbReference type="AlphaFoldDB" id="A0A6N6VDC6"/>
<sequence>MMRRSTQLWSAGPISKAGSEGRDALAALAVHVVSANEVLRLAFLWASPDGKGAVSFSVSSPAQGIEPLLSPGIDAVIVDIADDENGEIEFLTRVISLGPDAPVLAIGREDAALQMRAMAAGAEDCLGPDTETMHVLLALRRAVARRQARDKREIAEVRPTAEPQMTLVQEASEAMVILDSHGNVRFVNAAAEELMGRSAGELIGKPFGLPTDPGEHEVAVLRPDGDNRFAEMRIVDSRWGGVPARVAALNDITVRRKLERTMEAAEAQSREANKRSRTFFSNVNHDLRTPLTHIIGFSEMMKNEQLGPIGGERYREYARDIHSSGTMLLDMIEDLLGIADAETENTSLTDEICNLGQLLEIAVASQKIRAGEEGLKIEIDCPAKLSGLRGDAKRLRQGLFRLVAEAIFSARRGATLRLTVTENEHGLLLMLNELVAHEDDGLQTRLPYCDDPFISTEDSGAARMQGLALSLTRKVMELHGGTLDAHGGGNLPMDIALRFPPERLIR</sequence>
<dbReference type="Proteomes" id="UP000468901">
    <property type="component" value="Unassembled WGS sequence"/>
</dbReference>
<evidence type="ECO:0000256" key="2">
    <source>
        <dbReference type="ARBA" id="ARBA00012438"/>
    </source>
</evidence>
<keyword evidence="3" id="KW-0808">Transferase</keyword>
<gene>
    <name evidence="7" type="ORF">F2P47_16220</name>
</gene>
<evidence type="ECO:0000259" key="5">
    <source>
        <dbReference type="PROSITE" id="PS50109"/>
    </source>
</evidence>
<dbReference type="GO" id="GO:0006355">
    <property type="term" value="P:regulation of DNA-templated transcription"/>
    <property type="evidence" value="ECO:0007669"/>
    <property type="project" value="InterPro"/>
</dbReference>
<keyword evidence="8" id="KW-1185">Reference proteome</keyword>
<keyword evidence="4" id="KW-0418">Kinase</keyword>
<dbReference type="PROSITE" id="PS50109">
    <property type="entry name" value="HIS_KIN"/>
    <property type="match status" value="1"/>
</dbReference>
<comment type="caution">
    <text evidence="7">The sequence shown here is derived from an EMBL/GenBank/DDBJ whole genome shotgun (WGS) entry which is preliminary data.</text>
</comment>
<evidence type="ECO:0000259" key="6">
    <source>
        <dbReference type="PROSITE" id="PS50112"/>
    </source>
</evidence>
<dbReference type="Gene3D" id="1.10.287.130">
    <property type="match status" value="1"/>
</dbReference>
<dbReference type="SUPFAM" id="SSF55785">
    <property type="entry name" value="PYP-like sensor domain (PAS domain)"/>
    <property type="match status" value="1"/>
</dbReference>
<dbReference type="Pfam" id="PF00989">
    <property type="entry name" value="PAS"/>
    <property type="match status" value="1"/>
</dbReference>
<dbReference type="CDD" id="cd00130">
    <property type="entry name" value="PAS"/>
    <property type="match status" value="1"/>
</dbReference>
<protein>
    <recommendedName>
        <fullName evidence="2">histidine kinase</fullName>
        <ecNumber evidence="2">2.7.13.3</ecNumber>
    </recommendedName>
</protein>
<organism evidence="7 8">
    <name type="scientific">Parvibaculum sedimenti</name>
    <dbReference type="NCBI Taxonomy" id="2608632"/>
    <lineage>
        <taxon>Bacteria</taxon>
        <taxon>Pseudomonadati</taxon>
        <taxon>Pseudomonadota</taxon>
        <taxon>Alphaproteobacteria</taxon>
        <taxon>Hyphomicrobiales</taxon>
        <taxon>Parvibaculaceae</taxon>
        <taxon>Parvibaculum</taxon>
    </lineage>
</organism>
<accession>A0A6N6VDC6</accession>
<dbReference type="PROSITE" id="PS50112">
    <property type="entry name" value="PAS"/>
    <property type="match status" value="1"/>
</dbReference>
<dbReference type="EC" id="2.7.13.3" evidence="2"/>
<dbReference type="PANTHER" id="PTHR43047">
    <property type="entry name" value="TWO-COMPONENT HISTIDINE PROTEIN KINASE"/>
    <property type="match status" value="1"/>
</dbReference>
<dbReference type="InterPro" id="IPR035965">
    <property type="entry name" value="PAS-like_dom_sf"/>
</dbReference>
<reference evidence="7 8" key="1">
    <citation type="submission" date="2019-09" db="EMBL/GenBank/DDBJ databases">
        <title>Parvibaculum sedimenti sp. nov., isolated from sediment.</title>
        <authorList>
            <person name="Wang Y."/>
        </authorList>
    </citation>
    <scope>NUCLEOTIDE SEQUENCE [LARGE SCALE GENOMIC DNA]</scope>
    <source>
        <strain evidence="7 8">HXT-9</strain>
    </source>
</reference>
<dbReference type="SUPFAM" id="SSF47384">
    <property type="entry name" value="Homodimeric domain of signal transducing histidine kinase"/>
    <property type="match status" value="1"/>
</dbReference>
<evidence type="ECO:0000313" key="8">
    <source>
        <dbReference type="Proteomes" id="UP000468901"/>
    </source>
</evidence>
<dbReference type="CDD" id="cd00082">
    <property type="entry name" value="HisKA"/>
    <property type="match status" value="1"/>
</dbReference>
<dbReference type="InterPro" id="IPR003661">
    <property type="entry name" value="HisK_dim/P_dom"/>
</dbReference>